<name>A0A1G8L4H3_9FIRM</name>
<feature type="transmembrane region" description="Helical" evidence="7">
    <location>
        <begin position="18"/>
        <end position="40"/>
    </location>
</feature>
<dbReference type="GO" id="GO:0005886">
    <property type="term" value="C:plasma membrane"/>
    <property type="evidence" value="ECO:0007669"/>
    <property type="project" value="UniProtKB-SubCell"/>
</dbReference>
<feature type="transmembrane region" description="Helical" evidence="7">
    <location>
        <begin position="361"/>
        <end position="379"/>
    </location>
</feature>
<feature type="transmembrane region" description="Helical" evidence="7">
    <location>
        <begin position="400"/>
        <end position="421"/>
    </location>
</feature>
<feature type="transmembrane region" description="Helical" evidence="7">
    <location>
        <begin position="336"/>
        <end position="355"/>
    </location>
</feature>
<keyword evidence="4 7" id="KW-0812">Transmembrane</keyword>
<feature type="transmembrane region" description="Helical" evidence="7">
    <location>
        <begin position="452"/>
        <end position="470"/>
    </location>
</feature>
<feature type="transmembrane region" description="Helical" evidence="7">
    <location>
        <begin position="229"/>
        <end position="249"/>
    </location>
</feature>
<feature type="transmembrane region" description="Helical" evidence="7">
    <location>
        <begin position="171"/>
        <end position="191"/>
    </location>
</feature>
<evidence type="ECO:0000259" key="8">
    <source>
        <dbReference type="PROSITE" id="PS50850"/>
    </source>
</evidence>
<dbReference type="Pfam" id="PF07690">
    <property type="entry name" value="MFS_1"/>
    <property type="match status" value="1"/>
</dbReference>
<dbReference type="AlphaFoldDB" id="A0A1G8L4H3"/>
<dbReference type="STRING" id="1121419.SAMN05443529_1448"/>
<dbReference type="PROSITE" id="PS50850">
    <property type="entry name" value="MFS"/>
    <property type="match status" value="1"/>
</dbReference>
<dbReference type="PRINTS" id="PR01036">
    <property type="entry name" value="TCRTETB"/>
</dbReference>
<evidence type="ECO:0000256" key="7">
    <source>
        <dbReference type="SAM" id="Phobius"/>
    </source>
</evidence>
<evidence type="ECO:0000256" key="1">
    <source>
        <dbReference type="ARBA" id="ARBA00004651"/>
    </source>
</evidence>
<feature type="transmembrane region" description="Helical" evidence="7">
    <location>
        <begin position="86"/>
        <end position="107"/>
    </location>
</feature>
<protein>
    <submittedName>
        <fullName evidence="9">MFS transporter, DHA2 family, lincomycin resistance protein</fullName>
    </submittedName>
</protein>
<keyword evidence="5 7" id="KW-1133">Transmembrane helix</keyword>
<dbReference type="Gene3D" id="1.20.1250.20">
    <property type="entry name" value="MFS general substrate transporter like domains"/>
    <property type="match status" value="1"/>
</dbReference>
<dbReference type="InterPro" id="IPR036259">
    <property type="entry name" value="MFS_trans_sf"/>
</dbReference>
<proteinExistence type="predicted"/>
<dbReference type="SUPFAM" id="SSF103473">
    <property type="entry name" value="MFS general substrate transporter"/>
    <property type="match status" value="1"/>
</dbReference>
<evidence type="ECO:0000313" key="9">
    <source>
        <dbReference type="EMBL" id="SDI50080.1"/>
    </source>
</evidence>
<dbReference type="RefSeq" id="WP_092335742.1">
    <property type="nucleotide sequence ID" value="NZ_FNCP01000044.1"/>
</dbReference>
<feature type="transmembrane region" description="Helical" evidence="7">
    <location>
        <begin position="60"/>
        <end position="79"/>
    </location>
</feature>
<keyword evidence="3" id="KW-1003">Cell membrane</keyword>
<dbReference type="Proteomes" id="UP000198656">
    <property type="component" value="Unassembled WGS sequence"/>
</dbReference>
<dbReference type="NCBIfam" id="TIGR00711">
    <property type="entry name" value="efflux_EmrB"/>
    <property type="match status" value="1"/>
</dbReference>
<dbReference type="Gene3D" id="1.20.1720.10">
    <property type="entry name" value="Multidrug resistance protein D"/>
    <property type="match status" value="1"/>
</dbReference>
<feature type="domain" description="Major facilitator superfamily (MFS) profile" evidence="8">
    <location>
        <begin position="18"/>
        <end position="475"/>
    </location>
</feature>
<evidence type="ECO:0000256" key="3">
    <source>
        <dbReference type="ARBA" id="ARBA00022475"/>
    </source>
</evidence>
<feature type="transmembrane region" description="Helical" evidence="7">
    <location>
        <begin position="113"/>
        <end position="133"/>
    </location>
</feature>
<dbReference type="CDD" id="cd17503">
    <property type="entry name" value="MFS_LmrB_MDR_like"/>
    <property type="match status" value="1"/>
</dbReference>
<dbReference type="GO" id="GO:0022857">
    <property type="term" value="F:transmembrane transporter activity"/>
    <property type="evidence" value="ECO:0007669"/>
    <property type="project" value="InterPro"/>
</dbReference>
<dbReference type="InterPro" id="IPR004638">
    <property type="entry name" value="EmrB-like"/>
</dbReference>
<dbReference type="InterPro" id="IPR011701">
    <property type="entry name" value="MFS"/>
</dbReference>
<feature type="transmembrane region" description="Helical" evidence="7">
    <location>
        <begin position="270"/>
        <end position="296"/>
    </location>
</feature>
<evidence type="ECO:0000256" key="2">
    <source>
        <dbReference type="ARBA" id="ARBA00022448"/>
    </source>
</evidence>
<evidence type="ECO:0000313" key="10">
    <source>
        <dbReference type="Proteomes" id="UP000198656"/>
    </source>
</evidence>
<dbReference type="PANTHER" id="PTHR42718">
    <property type="entry name" value="MAJOR FACILITATOR SUPERFAMILY MULTIDRUG TRANSPORTER MFSC"/>
    <property type="match status" value="1"/>
</dbReference>
<feature type="transmembrane region" description="Helical" evidence="7">
    <location>
        <begin position="302"/>
        <end position="324"/>
    </location>
</feature>
<dbReference type="PANTHER" id="PTHR42718:SF43">
    <property type="entry name" value="LINCOMYCIN RESISTANCE PROTEIN LMRB"/>
    <property type="match status" value="1"/>
</dbReference>
<dbReference type="InterPro" id="IPR020846">
    <property type="entry name" value="MFS_dom"/>
</dbReference>
<gene>
    <name evidence="9" type="ORF">SAMN05443529_1448</name>
</gene>
<keyword evidence="10" id="KW-1185">Reference proteome</keyword>
<feature type="transmembrane region" description="Helical" evidence="7">
    <location>
        <begin position="145"/>
        <end position="165"/>
    </location>
</feature>
<keyword evidence="2" id="KW-0813">Transport</keyword>
<feature type="transmembrane region" description="Helical" evidence="7">
    <location>
        <begin position="203"/>
        <end position="223"/>
    </location>
</feature>
<organism evidence="9 10">
    <name type="scientific">Desulfosporosinus hippei DSM 8344</name>
    <dbReference type="NCBI Taxonomy" id="1121419"/>
    <lineage>
        <taxon>Bacteria</taxon>
        <taxon>Bacillati</taxon>
        <taxon>Bacillota</taxon>
        <taxon>Clostridia</taxon>
        <taxon>Eubacteriales</taxon>
        <taxon>Desulfitobacteriaceae</taxon>
        <taxon>Desulfosporosinus</taxon>
    </lineage>
</organism>
<reference evidence="10" key="1">
    <citation type="submission" date="2016-10" db="EMBL/GenBank/DDBJ databases">
        <authorList>
            <person name="Varghese N."/>
            <person name="Submissions S."/>
        </authorList>
    </citation>
    <scope>NUCLEOTIDE SEQUENCE [LARGE SCALE GENOMIC DNA]</scope>
    <source>
        <strain evidence="10">DSM 8344</strain>
    </source>
</reference>
<comment type="subcellular location">
    <subcellularLocation>
        <location evidence="1">Cell membrane</location>
        <topology evidence="1">Multi-pass membrane protein</topology>
    </subcellularLocation>
</comment>
<evidence type="ECO:0000256" key="5">
    <source>
        <dbReference type="ARBA" id="ARBA00022989"/>
    </source>
</evidence>
<sequence>MSTTVVQPQNLPIRTTPILISFLMAGFIGLFNETALNMALGDLIQVFNVSSPTVQWLTTGYLLTLGILVPVSGLLMQWFNTRELFIFSLVFSIIGTTIAALAPSFSVLLLARVIQAIGTGLLLPLMFNTVLLIFPVHKRGATMGLMGLVIMFAPAIGPTISGLIIEHLNWHWIFWVCLPFFTLSLLSGIIYMQNVSTITKPKIDVLSIILSTLGFGGIVYGFSSAGENGWGSTIVMSTIAVGLIALALFSLRQLKMNKPMIDLKILKYPMFTLGLLAVFLTFMVILSSMILLPLYLQAGLGLAAFSAGLVLLPGGVFNGLMSPVTGRLFDKYGPRWLVLPGFIIMIVMLWLLSNVTTETSIIRVIFMHSLLMLGVSMVMMPAQTNGLNQLPKNLYPDGTALMNTLQQVSGAIGTSVAITIMSASQSTYMKSVTNPSDPSKVGASLTAGVQDAFIFGLIIAIIGLMISFFIKSTRVKEL</sequence>
<dbReference type="OrthoDB" id="102502at2"/>
<evidence type="ECO:0000256" key="4">
    <source>
        <dbReference type="ARBA" id="ARBA00022692"/>
    </source>
</evidence>
<evidence type="ECO:0000256" key="6">
    <source>
        <dbReference type="ARBA" id="ARBA00023136"/>
    </source>
</evidence>
<keyword evidence="6 7" id="KW-0472">Membrane</keyword>
<dbReference type="EMBL" id="FNCP01000044">
    <property type="protein sequence ID" value="SDI50080.1"/>
    <property type="molecule type" value="Genomic_DNA"/>
</dbReference>
<accession>A0A1G8L4H3</accession>